<dbReference type="RefSeq" id="WP_022220303.1">
    <property type="nucleotide sequence ID" value="NZ_CP070062.1"/>
</dbReference>
<dbReference type="Pfam" id="PF12802">
    <property type="entry name" value="MarR_2"/>
    <property type="match status" value="1"/>
</dbReference>
<dbReference type="SMART" id="SM00347">
    <property type="entry name" value="HTH_MARR"/>
    <property type="match status" value="1"/>
</dbReference>
<keyword evidence="1" id="KW-0805">Transcription regulation</keyword>
<dbReference type="SUPFAM" id="SSF46785">
    <property type="entry name" value="Winged helix' DNA-binding domain"/>
    <property type="match status" value="1"/>
</dbReference>
<dbReference type="Proteomes" id="UP000095727">
    <property type="component" value="Unassembled WGS sequence"/>
</dbReference>
<evidence type="ECO:0000259" key="4">
    <source>
        <dbReference type="PROSITE" id="PS50995"/>
    </source>
</evidence>
<evidence type="ECO:0000256" key="3">
    <source>
        <dbReference type="ARBA" id="ARBA00023163"/>
    </source>
</evidence>
<sequence>MCEGCEERIHVGHQVHRIDRSISKLLEMRVKEEGLDEIALMHGWILRYLYEHQDKEIYQKDIEKYFGICRSAVTNIIQTLEKKGYICRASVANDARLKKVMLTEKGRENHEKLGEIFQKMDAQLEEGITEEELHAFMHVIDKVYYNMEKMKGENS</sequence>
<keyword evidence="2" id="KW-0238">DNA-binding</keyword>
<keyword evidence="3" id="KW-0804">Transcription</keyword>
<dbReference type="EMBL" id="CYXR01000015">
    <property type="protein sequence ID" value="CUN00916.1"/>
    <property type="molecule type" value="Genomic_DNA"/>
</dbReference>
<dbReference type="PRINTS" id="PR00598">
    <property type="entry name" value="HTHMARR"/>
</dbReference>
<reference evidence="5 6" key="1">
    <citation type="submission" date="2015-09" db="EMBL/GenBank/DDBJ databases">
        <authorList>
            <consortium name="Pathogen Informatics"/>
        </authorList>
    </citation>
    <scope>NUCLEOTIDE SEQUENCE [LARGE SCALE GENOMIC DNA]</scope>
    <source>
        <strain evidence="5 6">2789STDY5834962</strain>
    </source>
</reference>
<dbReference type="GeneID" id="92825400"/>
<dbReference type="Gene3D" id="1.10.10.10">
    <property type="entry name" value="Winged helix-like DNA-binding domain superfamily/Winged helix DNA-binding domain"/>
    <property type="match status" value="1"/>
</dbReference>
<gene>
    <name evidence="5" type="primary">slyA_3</name>
    <name evidence="5" type="ORF">ERS852574_02109</name>
</gene>
<evidence type="ECO:0000313" key="5">
    <source>
        <dbReference type="EMBL" id="CUN00916.1"/>
    </source>
</evidence>
<dbReference type="PROSITE" id="PS50995">
    <property type="entry name" value="HTH_MARR_2"/>
    <property type="match status" value="1"/>
</dbReference>
<dbReference type="InterPro" id="IPR000835">
    <property type="entry name" value="HTH_MarR-typ"/>
</dbReference>
<name>A0A173TFH6_9FIRM</name>
<dbReference type="GO" id="GO:0003677">
    <property type="term" value="F:DNA binding"/>
    <property type="evidence" value="ECO:0007669"/>
    <property type="project" value="UniProtKB-KW"/>
</dbReference>
<dbReference type="GO" id="GO:0003700">
    <property type="term" value="F:DNA-binding transcription factor activity"/>
    <property type="evidence" value="ECO:0007669"/>
    <property type="project" value="InterPro"/>
</dbReference>
<evidence type="ECO:0000256" key="2">
    <source>
        <dbReference type="ARBA" id="ARBA00023125"/>
    </source>
</evidence>
<feature type="domain" description="HTH marR-type" evidence="4">
    <location>
        <begin position="8"/>
        <end position="145"/>
    </location>
</feature>
<evidence type="ECO:0000313" key="6">
    <source>
        <dbReference type="Proteomes" id="UP000095727"/>
    </source>
</evidence>
<protein>
    <submittedName>
        <fullName evidence="5">Salmolysin</fullName>
    </submittedName>
</protein>
<proteinExistence type="predicted"/>
<organism evidence="5 6">
    <name type="scientific">Coprococcus comes</name>
    <dbReference type="NCBI Taxonomy" id="410072"/>
    <lineage>
        <taxon>Bacteria</taxon>
        <taxon>Bacillati</taxon>
        <taxon>Bacillota</taxon>
        <taxon>Clostridia</taxon>
        <taxon>Lachnospirales</taxon>
        <taxon>Lachnospiraceae</taxon>
        <taxon>Coprococcus</taxon>
    </lineage>
</organism>
<dbReference type="AlphaFoldDB" id="A0A173TFH6"/>
<dbReference type="PANTHER" id="PTHR42756">
    <property type="entry name" value="TRANSCRIPTIONAL REGULATOR, MARR"/>
    <property type="match status" value="1"/>
</dbReference>
<dbReference type="InterPro" id="IPR036388">
    <property type="entry name" value="WH-like_DNA-bd_sf"/>
</dbReference>
<evidence type="ECO:0000256" key="1">
    <source>
        <dbReference type="ARBA" id="ARBA00023015"/>
    </source>
</evidence>
<dbReference type="PANTHER" id="PTHR42756:SF1">
    <property type="entry name" value="TRANSCRIPTIONAL REPRESSOR OF EMRAB OPERON"/>
    <property type="match status" value="1"/>
</dbReference>
<dbReference type="InterPro" id="IPR036390">
    <property type="entry name" value="WH_DNA-bd_sf"/>
</dbReference>
<accession>A0A173TFH6</accession>